<evidence type="ECO:0000313" key="2">
    <source>
        <dbReference type="WBParaSite" id="Pan_g23558.t1"/>
    </source>
</evidence>
<dbReference type="AlphaFoldDB" id="A0A7E4VSA2"/>
<reference evidence="2" key="2">
    <citation type="submission" date="2020-10" db="UniProtKB">
        <authorList>
            <consortium name="WormBaseParasite"/>
        </authorList>
    </citation>
    <scope>IDENTIFICATION</scope>
</reference>
<evidence type="ECO:0000313" key="1">
    <source>
        <dbReference type="Proteomes" id="UP000492821"/>
    </source>
</evidence>
<reference evidence="1" key="1">
    <citation type="journal article" date="2013" name="Genetics">
        <title>The draft genome and transcriptome of Panagrellus redivivus are shaped by the harsh demands of a free-living lifestyle.</title>
        <authorList>
            <person name="Srinivasan J."/>
            <person name="Dillman A.R."/>
            <person name="Macchietto M.G."/>
            <person name="Heikkinen L."/>
            <person name="Lakso M."/>
            <person name="Fracchia K.M."/>
            <person name="Antoshechkin I."/>
            <person name="Mortazavi A."/>
            <person name="Wong G."/>
            <person name="Sternberg P.W."/>
        </authorList>
    </citation>
    <scope>NUCLEOTIDE SEQUENCE [LARGE SCALE GENOMIC DNA]</scope>
    <source>
        <strain evidence="1">MT8872</strain>
    </source>
</reference>
<name>A0A7E4VSA2_PANRE</name>
<dbReference type="Gene3D" id="2.60.210.10">
    <property type="entry name" value="Apoptosis, Tumor Necrosis Factor Receptor Associated Protein 2, Chain A"/>
    <property type="match status" value="1"/>
</dbReference>
<proteinExistence type="predicted"/>
<sequence length="189" mass="21715">MERSLMLSVSMTFANKDPAAVLESSRQTDELQDSDTLSVSADFLDTLIPGQSIPSTKRLLPGHQDVYWWVMCFPNGTDNDTEGHVDTIEDYCIIKFDQKQIEKCLPGESIVEPERKVDGLTWSIEYFPCGVSPSFKDYVSVFVQLMENLFKWVFLVRIDNVYVQSKDFITQLCRPWSVVFLSMFLTRTV</sequence>
<dbReference type="SUPFAM" id="SSF49599">
    <property type="entry name" value="TRAF domain-like"/>
    <property type="match status" value="1"/>
</dbReference>
<keyword evidence="1" id="KW-1185">Reference proteome</keyword>
<dbReference type="Proteomes" id="UP000492821">
    <property type="component" value="Unassembled WGS sequence"/>
</dbReference>
<organism evidence="1 2">
    <name type="scientific">Panagrellus redivivus</name>
    <name type="common">Microworm</name>
    <dbReference type="NCBI Taxonomy" id="6233"/>
    <lineage>
        <taxon>Eukaryota</taxon>
        <taxon>Metazoa</taxon>
        <taxon>Ecdysozoa</taxon>
        <taxon>Nematoda</taxon>
        <taxon>Chromadorea</taxon>
        <taxon>Rhabditida</taxon>
        <taxon>Tylenchina</taxon>
        <taxon>Panagrolaimomorpha</taxon>
        <taxon>Panagrolaimoidea</taxon>
        <taxon>Panagrolaimidae</taxon>
        <taxon>Panagrellus</taxon>
    </lineage>
</organism>
<protein>
    <submittedName>
        <fullName evidence="2">MATH domain-containing protein</fullName>
    </submittedName>
</protein>
<accession>A0A7E4VSA2</accession>
<dbReference type="WBParaSite" id="Pan_g23558.t1">
    <property type="protein sequence ID" value="Pan_g23558.t1"/>
    <property type="gene ID" value="Pan_g23558"/>
</dbReference>
<dbReference type="InterPro" id="IPR008974">
    <property type="entry name" value="TRAF-like"/>
</dbReference>